<name>A0ABD3KE38_EUCGL</name>
<dbReference type="PANTHER" id="PTHR47186:SF20">
    <property type="entry name" value="DISEASE RESISTANCE PROTEIN RPS5-LIKE"/>
    <property type="match status" value="1"/>
</dbReference>
<organism evidence="1 2">
    <name type="scientific">Eucalyptus globulus</name>
    <name type="common">Tasmanian blue gum</name>
    <dbReference type="NCBI Taxonomy" id="34317"/>
    <lineage>
        <taxon>Eukaryota</taxon>
        <taxon>Viridiplantae</taxon>
        <taxon>Streptophyta</taxon>
        <taxon>Embryophyta</taxon>
        <taxon>Tracheophyta</taxon>
        <taxon>Spermatophyta</taxon>
        <taxon>Magnoliopsida</taxon>
        <taxon>eudicotyledons</taxon>
        <taxon>Gunneridae</taxon>
        <taxon>Pentapetalae</taxon>
        <taxon>rosids</taxon>
        <taxon>malvids</taxon>
        <taxon>Myrtales</taxon>
        <taxon>Myrtaceae</taxon>
        <taxon>Myrtoideae</taxon>
        <taxon>Eucalypteae</taxon>
        <taxon>Eucalyptus</taxon>
    </lineage>
</organism>
<comment type="caution">
    <text evidence="1">The sequence shown here is derived from an EMBL/GenBank/DDBJ whole genome shotgun (WGS) entry which is preliminary data.</text>
</comment>
<proteinExistence type="predicted"/>
<reference evidence="1 2" key="1">
    <citation type="submission" date="2024-11" db="EMBL/GenBank/DDBJ databases">
        <title>Chromosome-level genome assembly of Eucalyptus globulus Labill. provides insights into its genome evolution.</title>
        <authorList>
            <person name="Li X."/>
        </authorList>
    </citation>
    <scope>NUCLEOTIDE SEQUENCE [LARGE SCALE GENOMIC DNA]</scope>
    <source>
        <strain evidence="1">CL2024</strain>
        <tissue evidence="1">Fresh tender leaves</tissue>
    </source>
</reference>
<dbReference type="InterPro" id="IPR032675">
    <property type="entry name" value="LRR_dom_sf"/>
</dbReference>
<dbReference type="PANTHER" id="PTHR47186">
    <property type="entry name" value="LEUCINE-RICH REPEAT-CONTAINING PROTEIN 57"/>
    <property type="match status" value="1"/>
</dbReference>
<dbReference type="Gene3D" id="3.80.10.10">
    <property type="entry name" value="Ribonuclease Inhibitor"/>
    <property type="match status" value="1"/>
</dbReference>
<evidence type="ECO:0000313" key="1">
    <source>
        <dbReference type="EMBL" id="KAL3736191.1"/>
    </source>
</evidence>
<sequence length="104" mass="11520">MPALKVLDLSWTKIKCLPSSTSNLKNLIAQLLRGCRELELVPSVAKMEELRTLDLCESGIRVGEIGKSKSFDLNGSELRKLPLGVLPKLAHLQYLGSKLYVEGR</sequence>
<dbReference type="AlphaFoldDB" id="A0ABD3KE38"/>
<evidence type="ECO:0000313" key="2">
    <source>
        <dbReference type="Proteomes" id="UP001634007"/>
    </source>
</evidence>
<dbReference type="EMBL" id="JBJKBG010000006">
    <property type="protein sequence ID" value="KAL3736191.1"/>
    <property type="molecule type" value="Genomic_DNA"/>
</dbReference>
<gene>
    <name evidence="1" type="ORF">ACJRO7_025186</name>
</gene>
<dbReference type="SUPFAM" id="SSF52058">
    <property type="entry name" value="L domain-like"/>
    <property type="match status" value="1"/>
</dbReference>
<dbReference type="Proteomes" id="UP001634007">
    <property type="component" value="Unassembled WGS sequence"/>
</dbReference>
<accession>A0ABD3KE38</accession>
<protein>
    <submittedName>
        <fullName evidence="1">Uncharacterized protein</fullName>
    </submittedName>
</protein>
<keyword evidence="2" id="KW-1185">Reference proteome</keyword>